<dbReference type="EMBL" id="FQZT01000010">
    <property type="protein sequence ID" value="SHJ57132.1"/>
    <property type="molecule type" value="Genomic_DNA"/>
</dbReference>
<keyword evidence="4 8" id="KW-0812">Transmembrane</keyword>
<reference evidence="9 10" key="1">
    <citation type="submission" date="2016-11" db="EMBL/GenBank/DDBJ databases">
        <authorList>
            <person name="Jaros S."/>
            <person name="Januszkiewicz K."/>
            <person name="Wedrychowicz H."/>
        </authorList>
    </citation>
    <scope>NUCLEOTIDE SEQUENCE [LARGE SCALE GENOMIC DNA]</scope>
    <source>
        <strain evidence="9 10">DSM 5091</strain>
    </source>
</reference>
<dbReference type="PANTHER" id="PTHR13285">
    <property type="entry name" value="ACYLTRANSFERASE"/>
    <property type="match status" value="1"/>
</dbReference>
<dbReference type="Pfam" id="PF03062">
    <property type="entry name" value="MBOAT"/>
    <property type="match status" value="1"/>
</dbReference>
<feature type="transmembrane region" description="Helical" evidence="8">
    <location>
        <begin position="438"/>
        <end position="460"/>
    </location>
</feature>
<dbReference type="PIRSF" id="PIRSF016636">
    <property type="entry name" value="AlgI_DltB"/>
    <property type="match status" value="1"/>
</dbReference>
<evidence type="ECO:0000313" key="9">
    <source>
        <dbReference type="EMBL" id="SHJ57132.1"/>
    </source>
</evidence>
<proteinExistence type="inferred from homology"/>
<protein>
    <submittedName>
        <fullName evidence="9">D-alanyl-lipoteichoic acid acyltransferase DltB, MBOAT superfamily</fullName>
    </submittedName>
</protein>
<keyword evidence="5 8" id="KW-1133">Transmembrane helix</keyword>
<feature type="transmembrane region" description="Helical" evidence="8">
    <location>
        <begin position="229"/>
        <end position="247"/>
    </location>
</feature>
<dbReference type="InterPro" id="IPR004299">
    <property type="entry name" value="MBOAT_fam"/>
</dbReference>
<evidence type="ECO:0000256" key="3">
    <source>
        <dbReference type="ARBA" id="ARBA00022475"/>
    </source>
</evidence>
<feature type="transmembrane region" description="Helical" evidence="8">
    <location>
        <begin position="117"/>
        <end position="135"/>
    </location>
</feature>
<comment type="subcellular location">
    <subcellularLocation>
        <location evidence="1">Cell membrane</location>
        <topology evidence="1">Multi-pass membrane protein</topology>
    </subcellularLocation>
</comment>
<organism evidence="9 10">
    <name type="scientific">Malonomonas rubra DSM 5091</name>
    <dbReference type="NCBI Taxonomy" id="1122189"/>
    <lineage>
        <taxon>Bacteria</taxon>
        <taxon>Pseudomonadati</taxon>
        <taxon>Thermodesulfobacteriota</taxon>
        <taxon>Desulfuromonadia</taxon>
        <taxon>Desulfuromonadales</taxon>
        <taxon>Geopsychrobacteraceae</taxon>
        <taxon>Malonomonas</taxon>
    </lineage>
</organism>
<dbReference type="STRING" id="1122189.SAMN02745165_02681"/>
<name>A0A1M6KDY6_MALRU</name>
<feature type="transmembrane region" description="Helical" evidence="8">
    <location>
        <begin position="6"/>
        <end position="23"/>
    </location>
</feature>
<evidence type="ECO:0000256" key="4">
    <source>
        <dbReference type="ARBA" id="ARBA00022692"/>
    </source>
</evidence>
<dbReference type="GO" id="GO:0016746">
    <property type="term" value="F:acyltransferase activity"/>
    <property type="evidence" value="ECO:0007669"/>
    <property type="project" value="UniProtKB-KW"/>
</dbReference>
<keyword evidence="7 9" id="KW-0808">Transferase</keyword>
<dbReference type="OrthoDB" id="139172at2"/>
<feature type="transmembrane region" description="Helical" evidence="8">
    <location>
        <begin position="155"/>
        <end position="175"/>
    </location>
</feature>
<dbReference type="PANTHER" id="PTHR13285:SF18">
    <property type="entry name" value="PROTEIN-CYSTEINE N-PALMITOYLTRANSFERASE RASP"/>
    <property type="match status" value="1"/>
</dbReference>
<feature type="transmembrane region" description="Helical" evidence="8">
    <location>
        <begin position="359"/>
        <end position="384"/>
    </location>
</feature>
<dbReference type="InterPro" id="IPR024194">
    <property type="entry name" value="Ac/AlaTfrase_AlgI/DltB"/>
</dbReference>
<gene>
    <name evidence="9" type="ORF">SAMN02745165_02681</name>
</gene>
<evidence type="ECO:0000313" key="10">
    <source>
        <dbReference type="Proteomes" id="UP000184171"/>
    </source>
</evidence>
<evidence type="ECO:0000256" key="6">
    <source>
        <dbReference type="ARBA" id="ARBA00023136"/>
    </source>
</evidence>
<feature type="transmembrane region" description="Helical" evidence="8">
    <location>
        <begin position="78"/>
        <end position="96"/>
    </location>
</feature>
<feature type="transmembrane region" description="Helical" evidence="8">
    <location>
        <begin position="326"/>
        <end position="347"/>
    </location>
</feature>
<dbReference type="InterPro" id="IPR028362">
    <property type="entry name" value="AlgI"/>
</dbReference>
<evidence type="ECO:0000256" key="5">
    <source>
        <dbReference type="ARBA" id="ARBA00022989"/>
    </source>
</evidence>
<dbReference type="PIRSF" id="PIRSF500217">
    <property type="entry name" value="AlgI"/>
    <property type="match status" value="1"/>
</dbReference>
<evidence type="ECO:0000256" key="1">
    <source>
        <dbReference type="ARBA" id="ARBA00004651"/>
    </source>
</evidence>
<keyword evidence="7 9" id="KW-0012">Acyltransferase</keyword>
<keyword evidence="6 7" id="KW-0472">Membrane</keyword>
<sequence length="472" mass="53718">MSLTSFPFFIFYLVIFFVCLLVEDRNEQKKTVLILASYYFYMTIDWRFSFLLLSLTAINYFCGSVILRSNSQRIKKIAVSAALLLSLSILFYFKYANFFIDSVLQLLSFSFFERDQLIIQVVLPVGISFMTFQAITYPLDIYAERIKSSSSIKDFVLFMSFFPQLLSGPIVRASYFLPQLKQTAKANNKNLSEGLVLVVSGLVKKIIIADILAVQIVDPAFNTPHEYSSAFLVFSLVAFSFQIYMDLSGYTDIALGTGKMLGYDLPINFNRPYIATSVANYWQRWHISMSSFFRDYLYGAIADWSWCNLYIKVLIVFVAVGLWHGAGWNFVVYGLIHGSFVGLEHFFKNRRLQANKPPYVYRGFLLGLRVFQVFSIVSLTRILFRCDDVASAFDYVVSMFTSSVEAFPVTALSACVLALSVVTHFVPVKWKDLLLAGFIRLPVAVSAGVATLIIYLMIALDTNKSAFLYFQF</sequence>
<feature type="transmembrane region" description="Helical" evidence="8">
    <location>
        <begin position="44"/>
        <end position="66"/>
    </location>
</feature>
<evidence type="ECO:0000256" key="8">
    <source>
        <dbReference type="SAM" id="Phobius"/>
    </source>
</evidence>
<dbReference type="GO" id="GO:0042121">
    <property type="term" value="P:alginic acid biosynthetic process"/>
    <property type="evidence" value="ECO:0007669"/>
    <property type="project" value="InterPro"/>
</dbReference>
<accession>A0A1M6KDY6</accession>
<feature type="transmembrane region" description="Helical" evidence="8">
    <location>
        <begin position="296"/>
        <end position="320"/>
    </location>
</feature>
<dbReference type="InterPro" id="IPR051085">
    <property type="entry name" value="MB_O-acyltransferase"/>
</dbReference>
<comment type="similarity">
    <text evidence="2 7">Belongs to the membrane-bound acyltransferase family.</text>
</comment>
<evidence type="ECO:0000256" key="2">
    <source>
        <dbReference type="ARBA" id="ARBA00010323"/>
    </source>
</evidence>
<evidence type="ECO:0000256" key="7">
    <source>
        <dbReference type="PIRNR" id="PIRNR016636"/>
    </source>
</evidence>
<dbReference type="GO" id="GO:0005886">
    <property type="term" value="C:plasma membrane"/>
    <property type="evidence" value="ECO:0007669"/>
    <property type="project" value="UniProtKB-SubCell"/>
</dbReference>
<feature type="transmembrane region" description="Helical" evidence="8">
    <location>
        <begin position="195"/>
        <end position="217"/>
    </location>
</feature>
<keyword evidence="3 7" id="KW-1003">Cell membrane</keyword>
<dbReference type="Proteomes" id="UP000184171">
    <property type="component" value="Unassembled WGS sequence"/>
</dbReference>
<feature type="transmembrane region" description="Helical" evidence="8">
    <location>
        <begin position="404"/>
        <end position="426"/>
    </location>
</feature>
<keyword evidence="10" id="KW-1185">Reference proteome</keyword>
<dbReference type="AlphaFoldDB" id="A0A1M6KDY6"/>